<dbReference type="GO" id="GO:0005975">
    <property type="term" value="P:carbohydrate metabolic process"/>
    <property type="evidence" value="ECO:0007669"/>
    <property type="project" value="InterPro"/>
</dbReference>
<reference evidence="12 13" key="1">
    <citation type="submission" date="2015-12" db="EMBL/GenBank/DDBJ databases">
        <title>Draft genome sequence of Moniliophthora roreri, the causal agent of frosty pod rot of cacao.</title>
        <authorList>
            <person name="Aime M.C."/>
            <person name="Diaz-Valderrama J.R."/>
            <person name="Kijpornyongpan T."/>
            <person name="Phillips-Mora W."/>
        </authorList>
    </citation>
    <scope>NUCLEOTIDE SEQUENCE [LARGE SCALE GENOMIC DNA]</scope>
    <source>
        <strain evidence="12 13">MCA 2952</strain>
    </source>
</reference>
<dbReference type="SUPFAM" id="SSF51011">
    <property type="entry name" value="Glycosyl hydrolase domain"/>
    <property type="match status" value="1"/>
</dbReference>
<keyword evidence="7 8" id="KW-0326">Glycosidase</keyword>
<evidence type="ECO:0000259" key="11">
    <source>
        <dbReference type="SMART" id="SM01029"/>
    </source>
</evidence>
<comment type="catalytic activity">
    <reaction evidence="1 8">
        <text>Hydrolysis of terminal non-reducing beta-D-galactose residues in beta-D-galactosides.</text>
        <dbReference type="EC" id="3.2.1.23"/>
    </reaction>
</comment>
<evidence type="ECO:0000256" key="9">
    <source>
        <dbReference type="RuleBase" id="RU003679"/>
    </source>
</evidence>
<evidence type="ECO:0000256" key="4">
    <source>
        <dbReference type="ARBA" id="ARBA00022729"/>
    </source>
</evidence>
<feature type="signal peptide" evidence="10">
    <location>
        <begin position="1"/>
        <end position="16"/>
    </location>
</feature>
<dbReference type="InterPro" id="IPR025300">
    <property type="entry name" value="BetaGal_jelly_roll_dom"/>
</dbReference>
<evidence type="ECO:0000313" key="12">
    <source>
        <dbReference type="EMBL" id="KTB43355.1"/>
    </source>
</evidence>
<evidence type="ECO:0000256" key="10">
    <source>
        <dbReference type="SAM" id="SignalP"/>
    </source>
</evidence>
<dbReference type="Pfam" id="PF13363">
    <property type="entry name" value="BetaGal_dom3"/>
    <property type="match status" value="1"/>
</dbReference>
<dbReference type="Gene3D" id="3.20.20.80">
    <property type="entry name" value="Glycosidases"/>
    <property type="match status" value="1"/>
</dbReference>
<dbReference type="AlphaFoldDB" id="A0A0W0G465"/>
<dbReference type="Gene3D" id="2.102.20.10">
    <property type="entry name" value="Beta-galactosidase, domain 2"/>
    <property type="match status" value="1"/>
</dbReference>
<dbReference type="Gene3D" id="2.60.390.10">
    <property type="entry name" value="Beta-galactosidase, domain 3"/>
    <property type="match status" value="1"/>
</dbReference>
<dbReference type="SUPFAM" id="SSF49785">
    <property type="entry name" value="Galactose-binding domain-like"/>
    <property type="match status" value="2"/>
</dbReference>
<dbReference type="EMBL" id="LATX01001184">
    <property type="protein sequence ID" value="KTB43355.1"/>
    <property type="molecule type" value="Genomic_DNA"/>
</dbReference>
<comment type="caution">
    <text evidence="12">The sequence shown here is derived from an EMBL/GenBank/DDBJ whole genome shotgun (WGS) entry which is preliminary data.</text>
</comment>
<dbReference type="InterPro" id="IPR008979">
    <property type="entry name" value="Galactose-bd-like_sf"/>
</dbReference>
<dbReference type="Gene3D" id="2.60.120.260">
    <property type="entry name" value="Galactose-binding domain-like"/>
    <property type="match status" value="2"/>
</dbReference>
<keyword evidence="6" id="KW-0325">Glycoprotein</keyword>
<dbReference type="InterPro" id="IPR031330">
    <property type="entry name" value="Gly_Hdrlase_35_cat"/>
</dbReference>
<dbReference type="InterPro" id="IPR018954">
    <property type="entry name" value="Betagal_dom2"/>
</dbReference>
<dbReference type="GO" id="GO:0004565">
    <property type="term" value="F:beta-galactosidase activity"/>
    <property type="evidence" value="ECO:0007669"/>
    <property type="project" value="UniProtKB-EC"/>
</dbReference>
<dbReference type="PRINTS" id="PR00742">
    <property type="entry name" value="GLHYDRLASE35"/>
</dbReference>
<evidence type="ECO:0000313" key="13">
    <source>
        <dbReference type="Proteomes" id="UP000054988"/>
    </source>
</evidence>
<evidence type="ECO:0000256" key="8">
    <source>
        <dbReference type="RuleBase" id="RU000675"/>
    </source>
</evidence>
<evidence type="ECO:0000256" key="5">
    <source>
        <dbReference type="ARBA" id="ARBA00022801"/>
    </source>
</evidence>
<dbReference type="eggNOG" id="KOG0496">
    <property type="taxonomic scope" value="Eukaryota"/>
</dbReference>
<dbReference type="SUPFAM" id="SSF117100">
    <property type="entry name" value="Beta-galactosidase LacA, domain 3"/>
    <property type="match status" value="1"/>
</dbReference>
<dbReference type="Pfam" id="PF13364">
    <property type="entry name" value="BetaGal_ABD2"/>
    <property type="match status" value="2"/>
</dbReference>
<dbReference type="InterPro" id="IPR019801">
    <property type="entry name" value="Glyco_hydro_35_CS"/>
</dbReference>
<dbReference type="PANTHER" id="PTHR23421">
    <property type="entry name" value="BETA-GALACTOSIDASE RELATED"/>
    <property type="match status" value="1"/>
</dbReference>
<feature type="domain" description="Beta-galactosidase" evidence="11">
    <location>
        <begin position="380"/>
        <end position="583"/>
    </location>
</feature>
<sequence>MLCSWLVFALFMVVLAQPPSRKASRTRFPRQTPDKTIQDIVTWDQYSLIVNGKRLAIYGGEVHPYRMPVHSLYLDVLQKMKSAGFNAVSIYVFWGIVEPKRGEVAFEGIRDLQPFFDAAKEAGLYLIARPGPYINAETSGGGFPGWGTYTPGLWRTSNTSYVEAYQNYMKTVGSLVAKNEITKGGPVILFQAENEYTGWQEPYTEDFAYEQRLMEDIRASGVTVPITTNDAYPGGHFTSVDIYGYDSYPNGFNCFEPYTWAAEAVPEWFWNAHMEFSPDVPNSVFEFQGGAIDGWGGAGFDRLDEITELSIVFYKNQLAMSTTLFNIYMTYGGTNWGGIGYPGVYSSYDYGAAIAEDRTLREKYYEIKLQANFIHASPAYLTTRPMNIYASQGSFTGNSALKVTQVLDVVGNKTGFYVVRQTDASTNAVQNYQLTVPTSLGGIKIPQIGGLLTLSGKDSKIHVVDYYAGTTHLLYSSAEIFTWATMDEKDILIVYGNSGELHETAFAFNTTTLPKINIAFGSGKVESKVILNNTLVLQYRTVGQTVIQVGEKILLYLLGKDLFRSQGASINPSTLDRENAYQFWTLYPPSSGALPRFSTENPVLIKGGYLMRTVSVDEGTLAITGDLNVTSSLEIIAPRASTKAITFNGKKLAVESSAYGTLLAKITVQLPEVKIPNLQSLQWKTADSLPEVQRTYSDTLWTTADRTQTVNPNQPNGTDVVLYAGEYGYHTGNILWRAHFNATGSESGFKVDVWGGTAFGYSIWLDDRFLGSWVGDASHGNYDQAFAFPQPLRKGSTHVLTILQDHMGYNENWAAAGEDFKTPRGIRSYSFIGSNSTSVSVWKVTGNLGGEDHIDRTRGPLNEGGLFAERQGWHLPDFDDSQWASGRPSEGLPRAGVSFYRTNFELNIPKGIDYPLALVVSNSTIDSHHRVQFYVNGYQFGKYVNHLGPQTSFPIRMDHVAQGIFNYQGPNTLAVSLWALDSSGAKLSFDLKLKAKIESGMAPVVNAPLTRWAPRKGAY</sequence>
<dbReference type="InterPro" id="IPR037110">
    <property type="entry name" value="Betagal_dom2_sf"/>
</dbReference>
<keyword evidence="4 10" id="KW-0732">Signal</keyword>
<dbReference type="InterPro" id="IPR017853">
    <property type="entry name" value="GH"/>
</dbReference>
<evidence type="ECO:0000256" key="2">
    <source>
        <dbReference type="ARBA" id="ARBA00009809"/>
    </source>
</evidence>
<dbReference type="SUPFAM" id="SSF51445">
    <property type="entry name" value="(Trans)glycosidases"/>
    <property type="match status" value="1"/>
</dbReference>
<dbReference type="InterPro" id="IPR001944">
    <property type="entry name" value="Glycoside_Hdrlase_35"/>
</dbReference>
<organism evidence="12 13">
    <name type="scientific">Moniliophthora roreri</name>
    <name type="common">Frosty pod rot fungus</name>
    <name type="synonym">Monilia roreri</name>
    <dbReference type="NCBI Taxonomy" id="221103"/>
    <lineage>
        <taxon>Eukaryota</taxon>
        <taxon>Fungi</taxon>
        <taxon>Dikarya</taxon>
        <taxon>Basidiomycota</taxon>
        <taxon>Agaricomycotina</taxon>
        <taxon>Agaricomycetes</taxon>
        <taxon>Agaricomycetidae</taxon>
        <taxon>Agaricales</taxon>
        <taxon>Marasmiineae</taxon>
        <taxon>Marasmiaceae</taxon>
        <taxon>Moniliophthora</taxon>
    </lineage>
</organism>
<dbReference type="SMART" id="SM01029">
    <property type="entry name" value="BetaGal_dom2"/>
    <property type="match status" value="1"/>
</dbReference>
<name>A0A0W0G465_MONRR</name>
<evidence type="ECO:0000256" key="3">
    <source>
        <dbReference type="ARBA" id="ARBA00012756"/>
    </source>
</evidence>
<feature type="chain" id="PRO_5006902360" description="Beta-galactosidase" evidence="10">
    <location>
        <begin position="17"/>
        <end position="1019"/>
    </location>
</feature>
<dbReference type="FunFam" id="3.20.20.80:FF:000040">
    <property type="entry name" value="Beta-galactosidase A"/>
    <property type="match status" value="1"/>
</dbReference>
<evidence type="ECO:0000256" key="1">
    <source>
        <dbReference type="ARBA" id="ARBA00001412"/>
    </source>
</evidence>
<protein>
    <recommendedName>
        <fullName evidence="3 8">Beta-galactosidase</fullName>
        <ecNumber evidence="3 8">3.2.1.23</ecNumber>
    </recommendedName>
</protein>
<comment type="similarity">
    <text evidence="2 9">Belongs to the glycosyl hydrolase 35 family.</text>
</comment>
<proteinExistence type="inferred from homology"/>
<dbReference type="PROSITE" id="PS01182">
    <property type="entry name" value="GLYCOSYL_HYDROL_F35"/>
    <property type="match status" value="1"/>
</dbReference>
<dbReference type="Pfam" id="PF01301">
    <property type="entry name" value="Glyco_hydro_35"/>
    <property type="match status" value="1"/>
</dbReference>
<dbReference type="Proteomes" id="UP000054988">
    <property type="component" value="Unassembled WGS sequence"/>
</dbReference>
<gene>
    <name evidence="12" type="ORF">WG66_4068</name>
</gene>
<dbReference type="FunFam" id="2.60.120.260:FF:000065">
    <property type="entry name" value="Beta-galactosidase A"/>
    <property type="match status" value="1"/>
</dbReference>
<dbReference type="InterPro" id="IPR025972">
    <property type="entry name" value="BetaGal_dom3"/>
</dbReference>
<dbReference type="InterPro" id="IPR036833">
    <property type="entry name" value="BetaGal_dom3_sf"/>
</dbReference>
<evidence type="ECO:0000256" key="7">
    <source>
        <dbReference type="ARBA" id="ARBA00023295"/>
    </source>
</evidence>
<accession>A0A0W0G465</accession>
<dbReference type="EC" id="3.2.1.23" evidence="3 8"/>
<evidence type="ECO:0000256" key="6">
    <source>
        <dbReference type="ARBA" id="ARBA00023180"/>
    </source>
</evidence>
<dbReference type="Pfam" id="PF10435">
    <property type="entry name" value="BetaGal_dom2"/>
    <property type="match status" value="1"/>
</dbReference>
<keyword evidence="5 8" id="KW-0378">Hydrolase</keyword>